<feature type="chain" id="PRO_5012405511" description="glucan endo-1,3-beta-D-glucosidase" evidence="10">
    <location>
        <begin position="47"/>
        <end position="985"/>
    </location>
</feature>
<feature type="domain" description="Glycosyl hydrolase family 81 C-terminal" evidence="11">
    <location>
        <begin position="401"/>
        <end position="702"/>
    </location>
</feature>
<evidence type="ECO:0000259" key="11">
    <source>
        <dbReference type="Pfam" id="PF17652"/>
    </source>
</evidence>
<evidence type="ECO:0000256" key="2">
    <source>
        <dbReference type="ARBA" id="ARBA00010730"/>
    </source>
</evidence>
<evidence type="ECO:0000313" key="12">
    <source>
        <dbReference type="EMBL" id="PFG42621.1"/>
    </source>
</evidence>
<keyword evidence="6" id="KW-0326">Glycosidase</keyword>
<evidence type="ECO:0000256" key="1">
    <source>
        <dbReference type="ARBA" id="ARBA00000382"/>
    </source>
</evidence>
<dbReference type="AlphaFoldDB" id="A0A2A9EVT0"/>
<dbReference type="GO" id="GO:0052861">
    <property type="term" value="F:endo-1,3(4)-beta-glucanase activity"/>
    <property type="evidence" value="ECO:0007669"/>
    <property type="project" value="InterPro"/>
</dbReference>
<dbReference type="Gene3D" id="2.70.98.30">
    <property type="entry name" value="Golgi alpha-mannosidase II, domain 4"/>
    <property type="match status" value="1"/>
</dbReference>
<keyword evidence="4" id="KW-0378">Hydrolase</keyword>
<organism evidence="12 13">
    <name type="scientific">Isoptericola jiangsuensis</name>
    <dbReference type="NCBI Taxonomy" id="548579"/>
    <lineage>
        <taxon>Bacteria</taxon>
        <taxon>Bacillati</taxon>
        <taxon>Actinomycetota</taxon>
        <taxon>Actinomycetes</taxon>
        <taxon>Micrococcales</taxon>
        <taxon>Promicromonosporaceae</taxon>
        <taxon>Isoptericola</taxon>
    </lineage>
</organism>
<feature type="compositionally biased region" description="Pro residues" evidence="9">
    <location>
        <begin position="790"/>
        <end position="826"/>
    </location>
</feature>
<dbReference type="InterPro" id="IPR006311">
    <property type="entry name" value="TAT_signal"/>
</dbReference>
<keyword evidence="8" id="KW-0624">Polysaccharide degradation</keyword>
<name>A0A2A9EVT0_9MICO</name>
<dbReference type="GO" id="GO:0000272">
    <property type="term" value="P:polysaccharide catabolic process"/>
    <property type="evidence" value="ECO:0007669"/>
    <property type="project" value="UniProtKB-KW"/>
</dbReference>
<evidence type="ECO:0000256" key="5">
    <source>
        <dbReference type="ARBA" id="ARBA00023277"/>
    </source>
</evidence>
<dbReference type="InterPro" id="IPR005200">
    <property type="entry name" value="Endo-beta-glucanase"/>
</dbReference>
<gene>
    <name evidence="12" type="ORF">ATJ88_1284</name>
</gene>
<dbReference type="RefSeq" id="WP_098463099.1">
    <property type="nucleotide sequence ID" value="NZ_PDJJ01000001.1"/>
</dbReference>
<accession>A0A2A9EVT0</accession>
<sequence>MTFRSRPVPVSDTSHHPPRRRRTAVAAALALLAGGTLVGTAAPASADVVDVGAGSYTTDRVGSAPQGCDAIEADPRAFVTDDAPDTPLPTNDWWSSLAFKVFDCSFSAPLHAHPASYLPSAGGLGVSYTTTPAISGTPTGVAEYHFPYAEDLRAGVVGLDAPDVKVGGWTDWTVDPVWDDGQQSLRATIGHGLPVAWFEATGGDALLTFAGSPDVWLDEPGRLGVSVGGADYLAVAPADVRWTGSGTTRRAATDRFAVALLPDVGAAGRTALLDAYTAAGRAPVTGTRADYDYDEADGVVRTTYAVTTTPWPGADDAGTIAALYPHQSAYLTGDDPTGVTYTSPRGDLAVLTDVDSFTTATPFGGLLPEVPAVATSAGAGRAELEALLDDLGDPLGQVKADTYWTGKALGRATRVIEIADQLGRTAQRDAALADVRRVLTDWFTATPGKTEQVFSYDAGWGTLVGFPASYGSDTELNDHHFHYGYFIAAAATLARFDPAWAQDYGPMVDLLIRDANGYDRSETRFPYLRDFDVYAGHDWASGHGAFAAGNNQESSSEGMNFAGALVQWGEATGDRAVRDAGAYIYATQAAAIDRYWFDVDGDTFPAAFGHPVVGMVWGDGGAYATWFSGEPEMIQGINTLPITGSHLYLGSSPATVRAAYAHLESVNGGPPTVWQDILWNHLALADGQRALDLLTSSSYTPEEGETRAHTYHWIRNLASLGTVAADIRADHPLAVAFDSAAGRTWVAANVTAAPVTVTFSDGRTVAVPAGRTVAVGARSFEGGSATGGPTPSPEPSAPPSPTPDPTPTPSTEPTPDPTPSPDPDPTGEPFAATRHLGAGGTLPAQPGPDGVVTLASAGGATRDGTPHEATVFTATDVTARHTGGGTRFAFAVDGGPHVGLAVQARVSYDLTGDGTVDRTETYAYFATDPVVGPETYASEGRPVSTTGALGDLDGGTVTVELWSALGTLRPQVATGAASSMTLPFE</sequence>
<dbReference type="PANTHER" id="PTHR31983:SF0">
    <property type="entry name" value="GLUCAN ENDO-1,3-BETA-D-GLUCOSIDASE 2"/>
    <property type="match status" value="1"/>
</dbReference>
<dbReference type="EC" id="3.2.1.39" evidence="3"/>
<evidence type="ECO:0000313" key="13">
    <source>
        <dbReference type="Proteomes" id="UP000224130"/>
    </source>
</evidence>
<dbReference type="Pfam" id="PF17652">
    <property type="entry name" value="Glyco_hydro81C"/>
    <property type="match status" value="1"/>
</dbReference>
<dbReference type="PROSITE" id="PS51318">
    <property type="entry name" value="TAT"/>
    <property type="match status" value="1"/>
</dbReference>
<dbReference type="EMBL" id="PDJJ01000001">
    <property type="protein sequence ID" value="PFG42621.1"/>
    <property type="molecule type" value="Genomic_DNA"/>
</dbReference>
<dbReference type="InterPro" id="IPR040720">
    <property type="entry name" value="GH81_C"/>
</dbReference>
<feature type="region of interest" description="Disordered" evidence="9">
    <location>
        <begin position="779"/>
        <end position="866"/>
    </location>
</feature>
<keyword evidence="7" id="KW-0961">Cell wall biogenesis/degradation</keyword>
<dbReference type="Proteomes" id="UP000224130">
    <property type="component" value="Unassembled WGS sequence"/>
</dbReference>
<evidence type="ECO:0000256" key="8">
    <source>
        <dbReference type="ARBA" id="ARBA00023326"/>
    </source>
</evidence>
<evidence type="ECO:0000256" key="7">
    <source>
        <dbReference type="ARBA" id="ARBA00023316"/>
    </source>
</evidence>
<evidence type="ECO:0000256" key="4">
    <source>
        <dbReference type="ARBA" id="ARBA00022801"/>
    </source>
</evidence>
<keyword evidence="5" id="KW-0119">Carbohydrate metabolism</keyword>
<evidence type="ECO:0000256" key="6">
    <source>
        <dbReference type="ARBA" id="ARBA00023295"/>
    </source>
</evidence>
<dbReference type="OrthoDB" id="5480482at2"/>
<comment type="caution">
    <text evidence="12">The sequence shown here is derived from an EMBL/GenBank/DDBJ whole genome shotgun (WGS) entry which is preliminary data.</text>
</comment>
<feature type="signal peptide" evidence="10">
    <location>
        <begin position="1"/>
        <end position="46"/>
    </location>
</feature>
<keyword evidence="10" id="KW-0732">Signal</keyword>
<dbReference type="GO" id="GO:0042973">
    <property type="term" value="F:glucan endo-1,3-beta-D-glucosidase activity"/>
    <property type="evidence" value="ECO:0007669"/>
    <property type="project" value="UniProtKB-EC"/>
</dbReference>
<proteinExistence type="inferred from homology"/>
<dbReference type="GO" id="GO:0071555">
    <property type="term" value="P:cell wall organization"/>
    <property type="evidence" value="ECO:0007669"/>
    <property type="project" value="UniProtKB-KW"/>
</dbReference>
<evidence type="ECO:0000256" key="10">
    <source>
        <dbReference type="SAM" id="SignalP"/>
    </source>
</evidence>
<reference evidence="12 13" key="1">
    <citation type="submission" date="2017-10" db="EMBL/GenBank/DDBJ databases">
        <title>Sequencing the genomes of 1000 actinobacteria strains.</title>
        <authorList>
            <person name="Klenk H.-P."/>
        </authorList>
    </citation>
    <scope>NUCLEOTIDE SEQUENCE [LARGE SCALE GENOMIC DNA]</scope>
    <source>
        <strain evidence="12 13">DSM 21863</strain>
    </source>
</reference>
<comment type="similarity">
    <text evidence="2">Belongs to the glycosyl hydrolase 81 family.</text>
</comment>
<dbReference type="PROSITE" id="PS52008">
    <property type="entry name" value="GH81"/>
    <property type="match status" value="1"/>
</dbReference>
<dbReference type="PANTHER" id="PTHR31983">
    <property type="entry name" value="ENDO-1,3(4)-BETA-GLUCANASE 1"/>
    <property type="match status" value="1"/>
</dbReference>
<protein>
    <recommendedName>
        <fullName evidence="3">glucan endo-1,3-beta-D-glucosidase</fullName>
        <ecNumber evidence="3">3.2.1.39</ecNumber>
    </recommendedName>
</protein>
<comment type="catalytic activity">
    <reaction evidence="1">
        <text>Hydrolysis of (1-&gt;3)-beta-D-glucosidic linkages in (1-&gt;3)-beta-D-glucans.</text>
        <dbReference type="EC" id="3.2.1.39"/>
    </reaction>
</comment>
<keyword evidence="13" id="KW-1185">Reference proteome</keyword>
<feature type="region of interest" description="Disordered" evidence="9">
    <location>
        <begin position="1"/>
        <end position="20"/>
    </location>
</feature>
<evidence type="ECO:0000256" key="3">
    <source>
        <dbReference type="ARBA" id="ARBA00012780"/>
    </source>
</evidence>
<evidence type="ECO:0000256" key="9">
    <source>
        <dbReference type="SAM" id="MobiDB-lite"/>
    </source>
</evidence>